<reference evidence="9 10" key="1">
    <citation type="submission" date="2015-04" db="EMBL/GenBank/DDBJ databases">
        <title>Complete genome sequence of Schizopora paradoxa KUC8140, a cosmopolitan wood degrader in East Asia.</title>
        <authorList>
            <consortium name="DOE Joint Genome Institute"/>
            <person name="Min B."/>
            <person name="Park H."/>
            <person name="Jang Y."/>
            <person name="Kim J.-J."/>
            <person name="Kim K.H."/>
            <person name="Pangilinan J."/>
            <person name="Lipzen A."/>
            <person name="Riley R."/>
            <person name="Grigoriev I.V."/>
            <person name="Spatafora J.W."/>
            <person name="Choi I.-G."/>
        </authorList>
    </citation>
    <scope>NUCLEOTIDE SEQUENCE [LARGE SCALE GENOMIC DNA]</scope>
    <source>
        <strain evidence="9 10">KUC8140</strain>
    </source>
</reference>
<keyword evidence="4 7" id="KW-0862">Zinc</keyword>
<dbReference type="EC" id="4.2.1.1" evidence="2 8"/>
<comment type="catalytic activity">
    <reaction evidence="6 8">
        <text>hydrogencarbonate + H(+) = CO2 + H2O</text>
        <dbReference type="Rhea" id="RHEA:10748"/>
        <dbReference type="ChEBI" id="CHEBI:15377"/>
        <dbReference type="ChEBI" id="CHEBI:15378"/>
        <dbReference type="ChEBI" id="CHEBI:16526"/>
        <dbReference type="ChEBI" id="CHEBI:17544"/>
        <dbReference type="EC" id="4.2.1.1"/>
    </reaction>
</comment>
<feature type="binding site" evidence="7">
    <location>
        <position position="51"/>
    </location>
    <ligand>
        <name>Zn(2+)</name>
        <dbReference type="ChEBI" id="CHEBI:29105"/>
    </ligand>
</feature>
<dbReference type="SMART" id="SM00947">
    <property type="entry name" value="Pro_CA"/>
    <property type="match status" value="1"/>
</dbReference>
<evidence type="ECO:0000313" key="10">
    <source>
        <dbReference type="Proteomes" id="UP000053477"/>
    </source>
</evidence>
<comment type="function">
    <text evidence="8">Reversible hydration of carbon dioxide.</text>
</comment>
<evidence type="ECO:0000256" key="1">
    <source>
        <dbReference type="ARBA" id="ARBA00006217"/>
    </source>
</evidence>
<evidence type="ECO:0000313" key="9">
    <source>
        <dbReference type="EMBL" id="KLO13070.1"/>
    </source>
</evidence>
<dbReference type="FunCoup" id="A0A0H2RM88">
    <property type="interactions" value="263"/>
</dbReference>
<protein>
    <recommendedName>
        <fullName evidence="2 8">Carbonic anhydrase</fullName>
        <ecNumber evidence="2 8">4.2.1.1</ecNumber>
    </recommendedName>
    <alternativeName>
        <fullName evidence="8">Carbonate dehydratase</fullName>
    </alternativeName>
</protein>
<dbReference type="GO" id="GO:0008270">
    <property type="term" value="F:zinc ion binding"/>
    <property type="evidence" value="ECO:0007669"/>
    <property type="project" value="UniProtKB-UniRule"/>
</dbReference>
<dbReference type="SUPFAM" id="SSF53056">
    <property type="entry name" value="beta-carbonic anhydrase, cab"/>
    <property type="match status" value="2"/>
</dbReference>
<accession>A0A0H2RM88</accession>
<feature type="binding site" evidence="7">
    <location>
        <position position="49"/>
    </location>
    <ligand>
        <name>Zn(2+)</name>
        <dbReference type="ChEBI" id="CHEBI:29105"/>
    </ligand>
</feature>
<evidence type="ECO:0000256" key="4">
    <source>
        <dbReference type="ARBA" id="ARBA00022833"/>
    </source>
</evidence>
<evidence type="ECO:0000256" key="6">
    <source>
        <dbReference type="ARBA" id="ARBA00048348"/>
    </source>
</evidence>
<organism evidence="9 10">
    <name type="scientific">Schizopora paradoxa</name>
    <dbReference type="NCBI Taxonomy" id="27342"/>
    <lineage>
        <taxon>Eukaryota</taxon>
        <taxon>Fungi</taxon>
        <taxon>Dikarya</taxon>
        <taxon>Basidiomycota</taxon>
        <taxon>Agaricomycotina</taxon>
        <taxon>Agaricomycetes</taxon>
        <taxon>Hymenochaetales</taxon>
        <taxon>Schizoporaceae</taxon>
        <taxon>Schizopora</taxon>
    </lineage>
</organism>
<dbReference type="CDD" id="cd00883">
    <property type="entry name" value="beta_CA_cladeA"/>
    <property type="match status" value="1"/>
</dbReference>
<dbReference type="Gene3D" id="3.40.1050.10">
    <property type="entry name" value="Carbonic anhydrase"/>
    <property type="match status" value="1"/>
</dbReference>
<dbReference type="OrthoDB" id="10248475at2759"/>
<dbReference type="PANTHER" id="PTHR11002">
    <property type="entry name" value="CARBONIC ANHYDRASE"/>
    <property type="match status" value="1"/>
</dbReference>
<dbReference type="GO" id="GO:0004089">
    <property type="term" value="F:carbonate dehydratase activity"/>
    <property type="evidence" value="ECO:0007669"/>
    <property type="project" value="UniProtKB-UniRule"/>
</dbReference>
<dbReference type="InterPro" id="IPR001765">
    <property type="entry name" value="Carbonic_anhydrase"/>
</dbReference>
<dbReference type="InParanoid" id="A0A0H2RM88"/>
<dbReference type="GO" id="GO:0034599">
    <property type="term" value="P:cellular response to oxidative stress"/>
    <property type="evidence" value="ECO:0007669"/>
    <property type="project" value="TreeGrafter"/>
</dbReference>
<proteinExistence type="inferred from homology"/>
<keyword evidence="3 7" id="KW-0479">Metal-binding</keyword>
<sequence>MITPAELMPDLARFLSSNAQWADDVGSAHPQFFAESAKGQSPKVLWIGCADSRVPESVIVGCKPGDIFVHRNIANQFHLTDDSAHAVLAYAVGVLGVEHVTAKIFLSFCDPPKGELYGGLAVAVNASRYFGAFVVVGHTNCGGVLGAFEAAKAASTNTEETPLTRWLGPLVNLSKEHMHDLPEDKSTALRFLVEENVKAQVENIAANAVIKNAWEKYVKEGDSGQQKKVFVHGWVYGLEDGRLRDLGVSYGPPSSEC</sequence>
<dbReference type="STRING" id="27342.A0A0H2RM88"/>
<feature type="binding site" evidence="7">
    <location>
        <position position="141"/>
    </location>
    <ligand>
        <name>Zn(2+)</name>
        <dbReference type="ChEBI" id="CHEBI:29105"/>
    </ligand>
</feature>
<dbReference type="Pfam" id="PF00484">
    <property type="entry name" value="Pro_CA"/>
    <property type="match status" value="2"/>
</dbReference>
<evidence type="ECO:0000256" key="8">
    <source>
        <dbReference type="RuleBase" id="RU003956"/>
    </source>
</evidence>
<dbReference type="GO" id="GO:0071244">
    <property type="term" value="P:cellular response to carbon dioxide"/>
    <property type="evidence" value="ECO:0007669"/>
    <property type="project" value="TreeGrafter"/>
</dbReference>
<evidence type="ECO:0000256" key="7">
    <source>
        <dbReference type="PIRSR" id="PIRSR601765-1"/>
    </source>
</evidence>
<evidence type="ECO:0000256" key="2">
    <source>
        <dbReference type="ARBA" id="ARBA00012925"/>
    </source>
</evidence>
<comment type="cofactor">
    <cofactor evidence="7">
        <name>Zn(2+)</name>
        <dbReference type="ChEBI" id="CHEBI:29105"/>
    </cofactor>
    <text evidence="7">Binds 1 zinc ion per subunit.</text>
</comment>
<evidence type="ECO:0000256" key="3">
    <source>
        <dbReference type="ARBA" id="ARBA00022723"/>
    </source>
</evidence>
<dbReference type="Proteomes" id="UP000053477">
    <property type="component" value="Unassembled WGS sequence"/>
</dbReference>
<name>A0A0H2RM88_9AGAM</name>
<dbReference type="AlphaFoldDB" id="A0A0H2RM88"/>
<comment type="similarity">
    <text evidence="1 8">Belongs to the beta-class carbonic anhydrase family.</text>
</comment>
<dbReference type="PANTHER" id="PTHR11002:SF76">
    <property type="entry name" value="CARBONIC ANHYDRASE"/>
    <property type="match status" value="1"/>
</dbReference>
<dbReference type="InterPro" id="IPR036874">
    <property type="entry name" value="Carbonic_anhydrase_sf"/>
</dbReference>
<feature type="binding site" evidence="7">
    <location>
        <position position="138"/>
    </location>
    <ligand>
        <name>Zn(2+)</name>
        <dbReference type="ChEBI" id="CHEBI:29105"/>
    </ligand>
</feature>
<keyword evidence="10" id="KW-1185">Reference proteome</keyword>
<gene>
    <name evidence="9" type="ORF">SCHPADRAFT_928841</name>
</gene>
<keyword evidence="5 8" id="KW-0456">Lyase</keyword>
<evidence type="ECO:0000256" key="5">
    <source>
        <dbReference type="ARBA" id="ARBA00023239"/>
    </source>
</evidence>
<dbReference type="EMBL" id="KQ085966">
    <property type="protein sequence ID" value="KLO13070.1"/>
    <property type="molecule type" value="Genomic_DNA"/>
</dbReference>